<accession>A0ABX2IH16</accession>
<protein>
    <submittedName>
        <fullName evidence="2">DUF2149 domain-containing protein</fullName>
    </submittedName>
</protein>
<dbReference type="InterPro" id="IPR018676">
    <property type="entry name" value="DUF2149"/>
</dbReference>
<proteinExistence type="predicted"/>
<dbReference type="RefSeq" id="WP_170019837.1">
    <property type="nucleotide sequence ID" value="NZ_JABCSC020000001.1"/>
</dbReference>
<keyword evidence="1" id="KW-1133">Transmembrane helix</keyword>
<sequence length="136" mass="14230">MNAPEAAIEQAVAAQPAVRRARTSSFLHEDEGDDPILSVVNLIDVFLVIIAALLVSVAQSPANPFGAENVTVIKNPGKPDMEITMKEGQKITRYQAKGQIGSGDGEKAGVAYRLKDGSMVYVPEGTGGEPAAAVQP</sequence>
<keyword evidence="1" id="KW-0812">Transmembrane</keyword>
<dbReference type="Pfam" id="PF09919">
    <property type="entry name" value="DUF2149"/>
    <property type="match status" value="1"/>
</dbReference>
<dbReference type="EMBL" id="JABCSC020000001">
    <property type="protein sequence ID" value="NSL53651.1"/>
    <property type="molecule type" value="Genomic_DNA"/>
</dbReference>
<comment type="caution">
    <text evidence="2">The sequence shown here is derived from an EMBL/GenBank/DDBJ whole genome shotgun (WGS) entry which is preliminary data.</text>
</comment>
<gene>
    <name evidence="2" type="ORF">HJ583_001295</name>
</gene>
<evidence type="ECO:0000256" key="1">
    <source>
        <dbReference type="SAM" id="Phobius"/>
    </source>
</evidence>
<dbReference type="Proteomes" id="UP000778523">
    <property type="component" value="Unassembled WGS sequence"/>
</dbReference>
<evidence type="ECO:0000313" key="2">
    <source>
        <dbReference type="EMBL" id="NSL53651.1"/>
    </source>
</evidence>
<evidence type="ECO:0000313" key="3">
    <source>
        <dbReference type="Proteomes" id="UP000778523"/>
    </source>
</evidence>
<keyword evidence="3" id="KW-1185">Reference proteome</keyword>
<organism evidence="2 3">
    <name type="scientific">Uliginosibacterium aquaticum</name>
    <dbReference type="NCBI Taxonomy" id="2731212"/>
    <lineage>
        <taxon>Bacteria</taxon>
        <taxon>Pseudomonadati</taxon>
        <taxon>Pseudomonadota</taxon>
        <taxon>Betaproteobacteria</taxon>
        <taxon>Rhodocyclales</taxon>
        <taxon>Zoogloeaceae</taxon>
        <taxon>Uliginosibacterium</taxon>
    </lineage>
</organism>
<name>A0ABX2IH16_9RHOO</name>
<feature type="transmembrane region" description="Helical" evidence="1">
    <location>
        <begin position="36"/>
        <end position="55"/>
    </location>
</feature>
<keyword evidence="1" id="KW-0472">Membrane</keyword>
<reference evidence="2 3" key="1">
    <citation type="submission" date="2020-06" db="EMBL/GenBank/DDBJ databases">
        <title>Draft genome of Uliginosibacterium sp. IMCC34675.</title>
        <authorList>
            <person name="Song J."/>
        </authorList>
    </citation>
    <scope>NUCLEOTIDE SEQUENCE [LARGE SCALE GENOMIC DNA]</scope>
    <source>
        <strain evidence="2 3">IMCC34675</strain>
    </source>
</reference>